<dbReference type="Gene3D" id="1.10.260.40">
    <property type="entry name" value="lambda repressor-like DNA-binding domains"/>
    <property type="match status" value="1"/>
</dbReference>
<dbReference type="SUPFAM" id="SSF47413">
    <property type="entry name" value="lambda repressor-like DNA-binding domains"/>
    <property type="match status" value="1"/>
</dbReference>
<keyword evidence="3" id="KW-1185">Reference proteome</keyword>
<organism evidence="2 3">
    <name type="scientific">Streptomyces daghestanicus</name>
    <dbReference type="NCBI Taxonomy" id="66885"/>
    <lineage>
        <taxon>Bacteria</taxon>
        <taxon>Bacillati</taxon>
        <taxon>Actinomycetota</taxon>
        <taxon>Actinomycetes</taxon>
        <taxon>Kitasatosporales</taxon>
        <taxon>Streptomycetaceae</taxon>
        <taxon>Streptomyces</taxon>
    </lineage>
</organism>
<feature type="domain" description="HTH cro/C1-type" evidence="1">
    <location>
        <begin position="7"/>
        <end position="70"/>
    </location>
</feature>
<comment type="caution">
    <text evidence="2">The sequence shown here is derived from an EMBL/GenBank/DDBJ whole genome shotgun (WGS) entry which is preliminary data.</text>
</comment>
<sequence>MPIGQLLRDLRLLKPWTQVQLAEQLAICAGDPAGAPGRDAVKRWESGKVIPGRYWIGHLSRVLGLPVEQLQAEARLDRVNRRAFLGLSALAVTHGALATEIAACIAGSDPVPLGRVQTTHGADIVTASMADKASTVHLRRWMLDGDIPILRVNAAGILAKLPGQDHADQVARALAHDEEARHLYMTAVTSRVCAVDWTTAGRIVSQPASYGHRADFLATRFAREALNPKDSGARWCSSIMLRELSPMIGRSPA</sequence>
<dbReference type="InterPro" id="IPR010982">
    <property type="entry name" value="Lambda_DNA-bd_dom_sf"/>
</dbReference>
<dbReference type="Proteomes" id="UP001052655">
    <property type="component" value="Unassembled WGS sequence"/>
</dbReference>
<accession>A0ABQ3Q7L2</accession>
<dbReference type="EMBL" id="BNDX01000013">
    <property type="protein sequence ID" value="GHI33244.1"/>
    <property type="molecule type" value="Genomic_DNA"/>
</dbReference>
<proteinExistence type="predicted"/>
<reference evidence="2" key="1">
    <citation type="submission" date="2024-05" db="EMBL/GenBank/DDBJ databases">
        <title>Whole genome shotgun sequence of Streptomyces daghestanicus NBRC 12762.</title>
        <authorList>
            <person name="Komaki H."/>
            <person name="Tamura T."/>
        </authorList>
    </citation>
    <scope>NUCLEOTIDE SEQUENCE</scope>
    <source>
        <strain evidence="2">NBRC 12762</strain>
    </source>
</reference>
<evidence type="ECO:0000313" key="2">
    <source>
        <dbReference type="EMBL" id="GHI33244.1"/>
    </source>
</evidence>
<protein>
    <recommendedName>
        <fullName evidence="1">HTH cro/C1-type domain-containing protein</fullName>
    </recommendedName>
</protein>
<dbReference type="InterPro" id="IPR001387">
    <property type="entry name" value="Cro/C1-type_HTH"/>
</dbReference>
<evidence type="ECO:0000259" key="1">
    <source>
        <dbReference type="PROSITE" id="PS50943"/>
    </source>
</evidence>
<dbReference type="PROSITE" id="PS50943">
    <property type="entry name" value="HTH_CROC1"/>
    <property type="match status" value="1"/>
</dbReference>
<evidence type="ECO:0000313" key="3">
    <source>
        <dbReference type="Proteomes" id="UP001052655"/>
    </source>
</evidence>
<dbReference type="CDD" id="cd00093">
    <property type="entry name" value="HTH_XRE"/>
    <property type="match status" value="1"/>
</dbReference>
<name>A0ABQ3Q7L2_9ACTN</name>
<gene>
    <name evidence="2" type="ORF">Sdagh_49740</name>
</gene>